<keyword evidence="2" id="KW-1185">Reference proteome</keyword>
<name>A0ABN2NEG6_9MICO</name>
<comment type="caution">
    <text evidence="1">The sequence shown here is derived from an EMBL/GenBank/DDBJ whole genome shotgun (WGS) entry which is preliminary data.</text>
</comment>
<gene>
    <name evidence="1" type="ORF">GCM10009751_22470</name>
</gene>
<reference evidence="1 2" key="1">
    <citation type="journal article" date="2019" name="Int. J. Syst. Evol. Microbiol.">
        <title>The Global Catalogue of Microorganisms (GCM) 10K type strain sequencing project: providing services to taxonomists for standard genome sequencing and annotation.</title>
        <authorList>
            <consortium name="The Broad Institute Genomics Platform"/>
            <consortium name="The Broad Institute Genome Sequencing Center for Infectious Disease"/>
            <person name="Wu L."/>
            <person name="Ma J."/>
        </authorList>
    </citation>
    <scope>NUCLEOTIDE SEQUENCE [LARGE SCALE GENOMIC DNA]</scope>
    <source>
        <strain evidence="1 2">JCM 14326</strain>
    </source>
</reference>
<evidence type="ECO:0000313" key="2">
    <source>
        <dbReference type="Proteomes" id="UP001501094"/>
    </source>
</evidence>
<proteinExistence type="predicted"/>
<dbReference type="Proteomes" id="UP001501094">
    <property type="component" value="Unassembled WGS sequence"/>
</dbReference>
<organism evidence="1 2">
    <name type="scientific">Myceligenerans crystallogenes</name>
    <dbReference type="NCBI Taxonomy" id="316335"/>
    <lineage>
        <taxon>Bacteria</taxon>
        <taxon>Bacillati</taxon>
        <taxon>Actinomycetota</taxon>
        <taxon>Actinomycetes</taxon>
        <taxon>Micrococcales</taxon>
        <taxon>Promicromonosporaceae</taxon>
        <taxon>Myceligenerans</taxon>
    </lineage>
</organism>
<accession>A0ABN2NEG6</accession>
<evidence type="ECO:0000313" key="1">
    <source>
        <dbReference type="EMBL" id="GAA1863945.1"/>
    </source>
</evidence>
<protein>
    <submittedName>
        <fullName evidence="1">Uncharacterized protein</fullName>
    </submittedName>
</protein>
<sequence length="126" mass="13933">MQMSRAQARQVGDLNEQLRIATSGLPIPESAPRIWVRHGEGVQLDRCELWGLIGQQPVLARICELPAGIGLRMSLVAQAAQNAGFTIPTTDQRRRAAWRRIQLPATVTTPWFELTLTLEPPRDAGA</sequence>
<dbReference type="EMBL" id="BAAANL010000004">
    <property type="protein sequence ID" value="GAA1863945.1"/>
    <property type="molecule type" value="Genomic_DNA"/>
</dbReference>